<gene>
    <name evidence="2" type="ORF">C6Y53_15650</name>
</gene>
<reference evidence="3" key="1">
    <citation type="submission" date="2018-03" db="EMBL/GenBank/DDBJ databases">
        <title>Genomic analysis of the strain SH-1 isolated from shrimp intestine.</title>
        <authorList>
            <person name="Kim Y.-S."/>
            <person name="Kim S.-E."/>
            <person name="Kim K.-H."/>
        </authorList>
    </citation>
    <scope>NUCLEOTIDE SEQUENCE [LARGE SCALE GENOMIC DNA]</scope>
    <source>
        <strain evidence="3">SH-1</strain>
    </source>
</reference>
<feature type="transmembrane region" description="Helical" evidence="1">
    <location>
        <begin position="37"/>
        <end position="55"/>
    </location>
</feature>
<dbReference type="KEGG" id="thas:C6Y53_15650"/>
<keyword evidence="1" id="KW-0812">Transmembrane</keyword>
<proteinExistence type="predicted"/>
<evidence type="ECO:0000256" key="1">
    <source>
        <dbReference type="SAM" id="Phobius"/>
    </source>
</evidence>
<dbReference type="AlphaFoldDB" id="A0A2S0MTF0"/>
<keyword evidence="3" id="KW-1185">Reference proteome</keyword>
<evidence type="ECO:0000313" key="2">
    <source>
        <dbReference type="EMBL" id="AVO39001.1"/>
    </source>
</evidence>
<evidence type="ECO:0000313" key="3">
    <source>
        <dbReference type="Proteomes" id="UP000237655"/>
    </source>
</evidence>
<dbReference type="RefSeq" id="WP_106473311.1">
    <property type="nucleotide sequence ID" value="NZ_CP027665.1"/>
</dbReference>
<sequence>MSGIESDFDDRLRRLEIRRPVAGGPLRPGNRRPAPPLRAAAAVPLAAFLVLFLVFKGVVIAHLGGAAYEARLVALGQGGLPMRIGVAVLQPYPVSLRVARELGPLLR</sequence>
<organism evidence="2 3">
    <name type="scientific">Pukyongiella litopenaei</name>
    <dbReference type="NCBI Taxonomy" id="2605946"/>
    <lineage>
        <taxon>Bacteria</taxon>
        <taxon>Pseudomonadati</taxon>
        <taxon>Pseudomonadota</taxon>
        <taxon>Alphaproteobacteria</taxon>
        <taxon>Rhodobacterales</taxon>
        <taxon>Paracoccaceae</taxon>
        <taxon>Pukyongiella</taxon>
    </lineage>
</organism>
<keyword evidence="1" id="KW-0472">Membrane</keyword>
<protein>
    <submittedName>
        <fullName evidence="2">Uncharacterized protein</fullName>
    </submittedName>
</protein>
<dbReference type="EMBL" id="CP027665">
    <property type="protein sequence ID" value="AVO39001.1"/>
    <property type="molecule type" value="Genomic_DNA"/>
</dbReference>
<keyword evidence="1" id="KW-1133">Transmembrane helix</keyword>
<accession>A0A2S0MTF0</accession>
<name>A0A2S0MTF0_9RHOB</name>
<dbReference type="Proteomes" id="UP000237655">
    <property type="component" value="Chromosome"/>
</dbReference>